<evidence type="ECO:0000256" key="1">
    <source>
        <dbReference type="ARBA" id="ARBA00007831"/>
    </source>
</evidence>
<dbReference type="Pfam" id="PF00191">
    <property type="entry name" value="Annexin"/>
    <property type="match status" value="4"/>
</dbReference>
<keyword evidence="4" id="KW-0106">Calcium</keyword>
<reference evidence="6" key="1">
    <citation type="submission" date="2025-08" db="UniProtKB">
        <authorList>
            <consortium name="RefSeq"/>
        </authorList>
    </citation>
    <scope>IDENTIFICATION</scope>
    <source>
        <tissue evidence="6">Muscle</tissue>
    </source>
</reference>
<dbReference type="PROSITE" id="PS00223">
    <property type="entry name" value="ANNEXIN_1"/>
    <property type="match status" value="3"/>
</dbReference>
<dbReference type="PANTHER" id="PTHR10502:SF233">
    <property type="entry name" value="ANNEXIN B9"/>
    <property type="match status" value="1"/>
</dbReference>
<dbReference type="InterPro" id="IPR001464">
    <property type="entry name" value="Annexin"/>
</dbReference>
<evidence type="ECO:0000256" key="4">
    <source>
        <dbReference type="RuleBase" id="RU003540"/>
    </source>
</evidence>
<keyword evidence="4" id="KW-0111">Calcium/phospholipid-binding</keyword>
<evidence type="ECO:0000256" key="2">
    <source>
        <dbReference type="ARBA" id="ARBA00022737"/>
    </source>
</evidence>
<dbReference type="GeneID" id="106471814"/>
<comment type="domain">
    <text evidence="4">A pair of annexin repeats may form one binding site for calcium and phospholipid.</text>
</comment>
<dbReference type="SMART" id="SM00335">
    <property type="entry name" value="ANX"/>
    <property type="match status" value="4"/>
</dbReference>
<dbReference type="Gene3D" id="1.10.220.10">
    <property type="entry name" value="Annexin"/>
    <property type="match status" value="4"/>
</dbReference>
<sequence length="291" mass="32722">MEGLGTDEQPMIDILAHRTGSQRQEIALSYKTQFGQDLIEDLKSELSGNFEDALVALLTPLTEYLASELNKALSGLGTKEDTLIEILCTRRNDEIKAITETYERLFERSLEDDIKSDTSGDFERLMVSMTTAGREEGPADPDQARTDAEALHEAGVEKWGTDESTFNSVMCSRSYPHLRRVFWEYEQIAGQSILDAIDSEMSGDLKTGMLTLAKCVDNIPLYFAEKLHKAIEGAGTEDQVLVRIITTRCEIDMIQIKHEYKKLYDKSLEEAVSDDTSGDYRKLLVTLVEDI</sequence>
<dbReference type="InterPro" id="IPR037104">
    <property type="entry name" value="Annexin_sf"/>
</dbReference>
<keyword evidence="3 4" id="KW-0041">Annexin</keyword>
<gene>
    <name evidence="6" type="primary">LOC106471814</name>
</gene>
<keyword evidence="2 4" id="KW-0677">Repeat</keyword>
<keyword evidence="5" id="KW-1185">Reference proteome</keyword>
<dbReference type="InterPro" id="IPR018502">
    <property type="entry name" value="Annexin_repeat"/>
</dbReference>
<dbReference type="PRINTS" id="PR00196">
    <property type="entry name" value="ANNEXIN"/>
</dbReference>
<name>A0ABM1BSM9_LIMPO</name>
<comment type="similarity">
    <text evidence="1 4">Belongs to the annexin family.</text>
</comment>
<dbReference type="PROSITE" id="PS51897">
    <property type="entry name" value="ANNEXIN_2"/>
    <property type="match status" value="4"/>
</dbReference>
<dbReference type="PANTHER" id="PTHR10502">
    <property type="entry name" value="ANNEXIN"/>
    <property type="match status" value="1"/>
</dbReference>
<evidence type="ECO:0000313" key="6">
    <source>
        <dbReference type="RefSeq" id="XP_013787889.1"/>
    </source>
</evidence>
<evidence type="ECO:0000256" key="3">
    <source>
        <dbReference type="ARBA" id="ARBA00023216"/>
    </source>
</evidence>
<dbReference type="Proteomes" id="UP000694941">
    <property type="component" value="Unplaced"/>
</dbReference>
<dbReference type="SUPFAM" id="SSF47874">
    <property type="entry name" value="Annexin"/>
    <property type="match status" value="1"/>
</dbReference>
<dbReference type="RefSeq" id="XP_013787889.1">
    <property type="nucleotide sequence ID" value="XM_013932435.2"/>
</dbReference>
<accession>A0ABM1BSM9</accession>
<proteinExistence type="inferred from homology"/>
<evidence type="ECO:0000313" key="5">
    <source>
        <dbReference type="Proteomes" id="UP000694941"/>
    </source>
</evidence>
<dbReference type="InterPro" id="IPR018252">
    <property type="entry name" value="Annexin_repeat_CS"/>
</dbReference>
<protein>
    <recommendedName>
        <fullName evidence="4">Annexin</fullName>
    </recommendedName>
</protein>
<organism evidence="5 6">
    <name type="scientific">Limulus polyphemus</name>
    <name type="common">Atlantic horseshoe crab</name>
    <dbReference type="NCBI Taxonomy" id="6850"/>
    <lineage>
        <taxon>Eukaryota</taxon>
        <taxon>Metazoa</taxon>
        <taxon>Ecdysozoa</taxon>
        <taxon>Arthropoda</taxon>
        <taxon>Chelicerata</taxon>
        <taxon>Merostomata</taxon>
        <taxon>Xiphosura</taxon>
        <taxon>Limulidae</taxon>
        <taxon>Limulus</taxon>
    </lineage>
</organism>